<proteinExistence type="predicted"/>
<dbReference type="EMBL" id="VSWC01000131">
    <property type="protein sequence ID" value="KAA1080913.1"/>
    <property type="molecule type" value="Genomic_DNA"/>
</dbReference>
<keyword evidence="1" id="KW-0378">Hydrolase</keyword>
<dbReference type="OrthoDB" id="2496459at2759"/>
<gene>
    <name evidence="1" type="primary">SGS1_88</name>
    <name evidence="1" type="ORF">PGT21_025315</name>
</gene>
<keyword evidence="1" id="KW-0347">Helicase</keyword>
<protein>
    <submittedName>
        <fullName evidence="1">ATP-dependent DNA helicase sgs1</fullName>
    </submittedName>
</protein>
<keyword evidence="1" id="KW-0547">Nucleotide-binding</keyword>
<accession>A0A5B0MX06</accession>
<sequence length="59" mass="6643">MSKEHYEEAPKKLQIDTVCNLARGYHSFVLAGTGYGKSRIGELYFHMYAPQREAGSTCT</sequence>
<organism evidence="1 2">
    <name type="scientific">Puccinia graminis f. sp. tritici</name>
    <dbReference type="NCBI Taxonomy" id="56615"/>
    <lineage>
        <taxon>Eukaryota</taxon>
        <taxon>Fungi</taxon>
        <taxon>Dikarya</taxon>
        <taxon>Basidiomycota</taxon>
        <taxon>Pucciniomycotina</taxon>
        <taxon>Pucciniomycetes</taxon>
        <taxon>Pucciniales</taxon>
        <taxon>Pucciniaceae</taxon>
        <taxon>Puccinia</taxon>
    </lineage>
</organism>
<name>A0A5B0MX06_PUCGR</name>
<dbReference type="Proteomes" id="UP000324748">
    <property type="component" value="Unassembled WGS sequence"/>
</dbReference>
<evidence type="ECO:0000313" key="1">
    <source>
        <dbReference type="EMBL" id="KAA1080913.1"/>
    </source>
</evidence>
<reference evidence="1 2" key="1">
    <citation type="submission" date="2019-05" db="EMBL/GenBank/DDBJ databases">
        <title>Emergence of the Ug99 lineage of the wheat stem rust pathogen through somatic hybridization.</title>
        <authorList>
            <person name="Li F."/>
            <person name="Upadhyaya N.M."/>
            <person name="Sperschneider J."/>
            <person name="Matny O."/>
            <person name="Nguyen-Phuc H."/>
            <person name="Mago R."/>
            <person name="Raley C."/>
            <person name="Miller M.E."/>
            <person name="Silverstein K.A.T."/>
            <person name="Henningsen E."/>
            <person name="Hirsch C.D."/>
            <person name="Visser B."/>
            <person name="Pretorius Z.A."/>
            <person name="Steffenson B.J."/>
            <person name="Schwessinger B."/>
            <person name="Dodds P.N."/>
            <person name="Figueroa M."/>
        </authorList>
    </citation>
    <scope>NUCLEOTIDE SEQUENCE [LARGE SCALE GENOMIC DNA]</scope>
    <source>
        <strain evidence="1">21-0</strain>
    </source>
</reference>
<keyword evidence="2" id="KW-1185">Reference proteome</keyword>
<dbReference type="GO" id="GO:0004386">
    <property type="term" value="F:helicase activity"/>
    <property type="evidence" value="ECO:0007669"/>
    <property type="project" value="UniProtKB-KW"/>
</dbReference>
<evidence type="ECO:0000313" key="2">
    <source>
        <dbReference type="Proteomes" id="UP000324748"/>
    </source>
</evidence>
<keyword evidence="1" id="KW-0067">ATP-binding</keyword>
<dbReference type="AlphaFoldDB" id="A0A5B0MX06"/>
<comment type="caution">
    <text evidence="1">The sequence shown here is derived from an EMBL/GenBank/DDBJ whole genome shotgun (WGS) entry which is preliminary data.</text>
</comment>